<keyword evidence="9" id="KW-0732">Signal</keyword>
<dbReference type="InterPro" id="IPR008183">
    <property type="entry name" value="Aldose_1/G6P_1-epimerase"/>
</dbReference>
<accession>A0A3D8VDH7</accession>
<keyword evidence="11" id="KW-1185">Reference proteome</keyword>
<dbReference type="EMBL" id="QTJR01000005">
    <property type="protein sequence ID" value="RDY67453.1"/>
    <property type="molecule type" value="Genomic_DNA"/>
</dbReference>
<dbReference type="AlphaFoldDB" id="A0A3D8VDH7"/>
<keyword evidence="3 5" id="KW-0413">Isomerase</keyword>
<evidence type="ECO:0000256" key="2">
    <source>
        <dbReference type="ARBA" id="ARBA00006206"/>
    </source>
</evidence>
<evidence type="ECO:0000256" key="4">
    <source>
        <dbReference type="ARBA" id="ARBA00023277"/>
    </source>
</evidence>
<reference evidence="10 11" key="1">
    <citation type="submission" date="2018-08" db="EMBL/GenBank/DDBJ databases">
        <title>Lysobacter soli KCTC 22011, whole genome shotgun sequence.</title>
        <authorList>
            <person name="Zhang X."/>
            <person name="Feng G."/>
            <person name="Zhu H."/>
        </authorList>
    </citation>
    <scope>NUCLEOTIDE SEQUENCE [LARGE SCALE GENOMIC DNA]</scope>
    <source>
        <strain evidence="10 11">KCTC 22011</strain>
    </source>
</reference>
<evidence type="ECO:0000313" key="11">
    <source>
        <dbReference type="Proteomes" id="UP000256829"/>
    </source>
</evidence>
<comment type="pathway">
    <text evidence="1 5">Carbohydrate metabolism; hexose metabolism.</text>
</comment>
<organism evidence="10 11">
    <name type="scientific">Lysobacter soli</name>
    <dbReference type="NCBI Taxonomy" id="453783"/>
    <lineage>
        <taxon>Bacteria</taxon>
        <taxon>Pseudomonadati</taxon>
        <taxon>Pseudomonadota</taxon>
        <taxon>Gammaproteobacteria</taxon>
        <taxon>Lysobacterales</taxon>
        <taxon>Lysobacteraceae</taxon>
        <taxon>Lysobacter</taxon>
    </lineage>
</organism>
<comment type="caution">
    <text evidence="10">The sequence shown here is derived from an EMBL/GenBank/DDBJ whole genome shotgun (WGS) entry which is preliminary data.</text>
</comment>
<dbReference type="InterPro" id="IPR011013">
    <property type="entry name" value="Gal_mutarotase_sf_dom"/>
</dbReference>
<feature type="binding site" evidence="8">
    <location>
        <begin position="97"/>
        <end position="98"/>
    </location>
    <ligand>
        <name>beta-D-galactose</name>
        <dbReference type="ChEBI" id="CHEBI:27667"/>
    </ligand>
</feature>
<sequence length="375" mass="40100">MSGLVLGALALATAGAVGAQERAVVGTLPDGTKVESITLRDSSGMQAQLWTLGAALHALQVPDRDGKFADVVLADATLDATLAKPQYFGTVVGRFANRIAKGTFTLDGKSYTIPTNDGPNTLHGGTRGFDKVVWDVVEARPDRATLRYVSPDGDQGYPGKLTVTASYALEGDGKLAIEYRATTDAPTIVNLSNHAYWNLSGEGSGTAMDHELTIDADAYTPVDETLIPTGEVTSVAGTVFDFRTPKPIGRDLRTGSEPQLLRGRGYDHNWVVSRAIAKAPREVARVHDPRSGRVLTLTSAQPGLQFYSGNFLDGTTVGKSGRVYRQGDAFVLEPQLFPDTPNQPAFGSARLVPGKQYVNRMVYRFTTDQGARATP</sequence>
<dbReference type="InterPro" id="IPR047215">
    <property type="entry name" value="Galactose_mutarotase-like"/>
</dbReference>
<proteinExistence type="inferred from homology"/>
<dbReference type="InterPro" id="IPR014718">
    <property type="entry name" value="GH-type_carb-bd"/>
</dbReference>
<dbReference type="GO" id="GO:0004034">
    <property type="term" value="F:aldose 1-epimerase activity"/>
    <property type="evidence" value="ECO:0007669"/>
    <property type="project" value="UniProtKB-EC"/>
</dbReference>
<dbReference type="Pfam" id="PF01263">
    <property type="entry name" value="Aldose_epim"/>
    <property type="match status" value="1"/>
</dbReference>
<dbReference type="RefSeq" id="WP_115842220.1">
    <property type="nucleotide sequence ID" value="NZ_CP183976.1"/>
</dbReference>
<feature type="binding site" evidence="8">
    <location>
        <begin position="194"/>
        <end position="196"/>
    </location>
    <ligand>
        <name>beta-D-galactose</name>
        <dbReference type="ChEBI" id="CHEBI:27667"/>
    </ligand>
</feature>
<dbReference type="EC" id="5.1.3.3" evidence="5"/>
<evidence type="ECO:0000256" key="3">
    <source>
        <dbReference type="ARBA" id="ARBA00023235"/>
    </source>
</evidence>
<protein>
    <recommendedName>
        <fullName evidence="5">Aldose 1-epimerase</fullName>
        <ecNumber evidence="5">5.1.3.3</ecNumber>
    </recommendedName>
</protein>
<evidence type="ECO:0000256" key="9">
    <source>
        <dbReference type="SAM" id="SignalP"/>
    </source>
</evidence>
<feature type="active site" description="Proton acceptor" evidence="6">
    <location>
        <position position="333"/>
    </location>
</feature>
<evidence type="ECO:0000256" key="1">
    <source>
        <dbReference type="ARBA" id="ARBA00005028"/>
    </source>
</evidence>
<dbReference type="PANTHER" id="PTHR10091:SF0">
    <property type="entry name" value="GALACTOSE MUTAROTASE"/>
    <property type="match status" value="1"/>
</dbReference>
<dbReference type="UniPathway" id="UPA00242"/>
<gene>
    <name evidence="10" type="ORF">DX912_09270</name>
</gene>
<name>A0A3D8VDH7_9GAMM</name>
<dbReference type="Proteomes" id="UP000256829">
    <property type="component" value="Unassembled WGS sequence"/>
</dbReference>
<feature type="chain" id="PRO_5017655455" description="Aldose 1-epimerase" evidence="9">
    <location>
        <begin position="20"/>
        <end position="375"/>
    </location>
</feature>
<dbReference type="GO" id="GO:0005737">
    <property type="term" value="C:cytoplasm"/>
    <property type="evidence" value="ECO:0007669"/>
    <property type="project" value="TreeGrafter"/>
</dbReference>
<feature type="signal peptide" evidence="9">
    <location>
        <begin position="1"/>
        <end position="19"/>
    </location>
</feature>
<keyword evidence="4 5" id="KW-0119">Carbohydrate metabolism</keyword>
<dbReference type="GO" id="GO:0030246">
    <property type="term" value="F:carbohydrate binding"/>
    <property type="evidence" value="ECO:0007669"/>
    <property type="project" value="InterPro"/>
</dbReference>
<dbReference type="InterPro" id="IPR015443">
    <property type="entry name" value="Aldose_1-epimerase"/>
</dbReference>
<dbReference type="Gene3D" id="2.70.98.10">
    <property type="match status" value="1"/>
</dbReference>
<dbReference type="CDD" id="cd09019">
    <property type="entry name" value="galactose_mutarotase_like"/>
    <property type="match status" value="1"/>
</dbReference>
<dbReference type="PIRSF" id="PIRSF005096">
    <property type="entry name" value="GALM"/>
    <property type="match status" value="1"/>
</dbReference>
<dbReference type="GO" id="GO:0033499">
    <property type="term" value="P:galactose catabolic process via UDP-galactose, Leloir pathway"/>
    <property type="evidence" value="ECO:0007669"/>
    <property type="project" value="TreeGrafter"/>
</dbReference>
<evidence type="ECO:0000256" key="8">
    <source>
        <dbReference type="PIRSR" id="PIRSR005096-3"/>
    </source>
</evidence>
<feature type="active site" description="Proton donor" evidence="6">
    <location>
        <position position="194"/>
    </location>
</feature>
<dbReference type="NCBIfam" id="NF008277">
    <property type="entry name" value="PRK11055.1"/>
    <property type="match status" value="1"/>
</dbReference>
<evidence type="ECO:0000313" key="10">
    <source>
        <dbReference type="EMBL" id="RDY67453.1"/>
    </source>
</evidence>
<dbReference type="GO" id="GO:0006006">
    <property type="term" value="P:glucose metabolic process"/>
    <property type="evidence" value="ECO:0007669"/>
    <property type="project" value="TreeGrafter"/>
</dbReference>
<comment type="catalytic activity">
    <reaction evidence="5">
        <text>alpha-D-glucose = beta-D-glucose</text>
        <dbReference type="Rhea" id="RHEA:10264"/>
        <dbReference type="ChEBI" id="CHEBI:15903"/>
        <dbReference type="ChEBI" id="CHEBI:17925"/>
        <dbReference type="EC" id="5.1.3.3"/>
    </reaction>
</comment>
<dbReference type="SUPFAM" id="SSF74650">
    <property type="entry name" value="Galactose mutarotase-like"/>
    <property type="match status" value="1"/>
</dbReference>
<evidence type="ECO:0000256" key="7">
    <source>
        <dbReference type="PIRSR" id="PIRSR005096-2"/>
    </source>
</evidence>
<comment type="similarity">
    <text evidence="2 5">Belongs to the aldose epimerase family.</text>
</comment>
<evidence type="ECO:0000256" key="5">
    <source>
        <dbReference type="PIRNR" id="PIRNR005096"/>
    </source>
</evidence>
<evidence type="ECO:0000256" key="6">
    <source>
        <dbReference type="PIRSR" id="PIRSR005096-1"/>
    </source>
</evidence>
<feature type="binding site" evidence="7">
    <location>
        <position position="267"/>
    </location>
    <ligand>
        <name>beta-D-galactose</name>
        <dbReference type="ChEBI" id="CHEBI:27667"/>
    </ligand>
</feature>
<dbReference type="PANTHER" id="PTHR10091">
    <property type="entry name" value="ALDOSE-1-EPIMERASE"/>
    <property type="match status" value="1"/>
</dbReference>